<evidence type="ECO:0000313" key="2">
    <source>
        <dbReference type="Proteomes" id="UP001596545"/>
    </source>
</evidence>
<dbReference type="RefSeq" id="WP_256407335.1">
    <property type="nucleotide sequence ID" value="NZ_JANHDN010000001.1"/>
</dbReference>
<comment type="caution">
    <text evidence="1">The sequence shown here is derived from an EMBL/GenBank/DDBJ whole genome shotgun (WGS) entry which is preliminary data.</text>
</comment>
<dbReference type="Proteomes" id="UP001596545">
    <property type="component" value="Unassembled WGS sequence"/>
</dbReference>
<protein>
    <submittedName>
        <fullName evidence="1">Uncharacterized protein</fullName>
    </submittedName>
</protein>
<dbReference type="EMBL" id="JBHTBL010000001">
    <property type="protein sequence ID" value="MFC7323235.1"/>
    <property type="molecule type" value="Genomic_DNA"/>
</dbReference>
<name>A0ABD6AG60_9EURY</name>
<reference evidence="1 2" key="1">
    <citation type="journal article" date="2019" name="Int. J. Syst. Evol. Microbiol.">
        <title>The Global Catalogue of Microorganisms (GCM) 10K type strain sequencing project: providing services to taxonomists for standard genome sequencing and annotation.</title>
        <authorList>
            <consortium name="The Broad Institute Genomics Platform"/>
            <consortium name="The Broad Institute Genome Sequencing Center for Infectious Disease"/>
            <person name="Wu L."/>
            <person name="Ma J."/>
        </authorList>
    </citation>
    <scope>NUCLEOTIDE SEQUENCE [LARGE SCALE GENOMIC DNA]</scope>
    <source>
        <strain evidence="1 2">CGMCC 1.12554</strain>
    </source>
</reference>
<keyword evidence="2" id="KW-1185">Reference proteome</keyword>
<accession>A0ABD6AG60</accession>
<proteinExistence type="predicted"/>
<organism evidence="1 2">
    <name type="scientific">Halorubrum rutilum</name>
    <dbReference type="NCBI Taxonomy" id="1364933"/>
    <lineage>
        <taxon>Archaea</taxon>
        <taxon>Methanobacteriati</taxon>
        <taxon>Methanobacteriota</taxon>
        <taxon>Stenosarchaea group</taxon>
        <taxon>Halobacteria</taxon>
        <taxon>Halobacteriales</taxon>
        <taxon>Haloferacaceae</taxon>
        <taxon>Halorubrum</taxon>
    </lineage>
</organism>
<dbReference type="AlphaFoldDB" id="A0ABD6AG60"/>
<sequence>MSNRDRRVNLALKWHYLDNLSAKEVRDRFEREGIADLTTSTIRNYLNEKPKEEIIQAIEEENANVRLQAAERFERLYQQAIEDHDELAVDDEPVLAMVPQMEVNEGETDLRVSDWEQLDPDDDRWPEWADERDIPIAFTNDPRHIQPGEEYPVGAKRGRRPEYRKAVVGLQRDQPDRVGRSYARQEAASHMREKADVLGIYETDINLNTDLEGALLESLKGAYEGDDD</sequence>
<gene>
    <name evidence="1" type="ORF">ACFQMF_01445</name>
</gene>
<evidence type="ECO:0000313" key="1">
    <source>
        <dbReference type="EMBL" id="MFC7323235.1"/>
    </source>
</evidence>